<dbReference type="AlphaFoldDB" id="A0A1G1WL45"/>
<dbReference type="GO" id="GO:0004526">
    <property type="term" value="F:ribonuclease P activity"/>
    <property type="evidence" value="ECO:0007669"/>
    <property type="project" value="UniProtKB-UniRule"/>
</dbReference>
<dbReference type="Pfam" id="PF00825">
    <property type="entry name" value="Ribonuclease_P"/>
    <property type="match status" value="1"/>
</dbReference>
<comment type="subunit">
    <text evidence="7">Consists of a catalytic RNA component (M1 or rnpB) and a protein subunit.</text>
</comment>
<evidence type="ECO:0000256" key="2">
    <source>
        <dbReference type="ARBA" id="ARBA00022694"/>
    </source>
</evidence>
<keyword evidence="5 7" id="KW-0378">Hydrolase</keyword>
<dbReference type="InterPro" id="IPR020568">
    <property type="entry name" value="Ribosomal_Su5_D2-typ_SF"/>
</dbReference>
<keyword evidence="4 7" id="KW-0255">Endonuclease</keyword>
<dbReference type="GO" id="GO:0001682">
    <property type="term" value="P:tRNA 5'-leader removal"/>
    <property type="evidence" value="ECO:0007669"/>
    <property type="project" value="UniProtKB-UniRule"/>
</dbReference>
<evidence type="ECO:0000256" key="1">
    <source>
        <dbReference type="ARBA" id="ARBA00002663"/>
    </source>
</evidence>
<dbReference type="HAMAP" id="MF_00227">
    <property type="entry name" value="RNase_P"/>
    <property type="match status" value="1"/>
</dbReference>
<comment type="caution">
    <text evidence="9">The sequence shown here is derived from an EMBL/GenBank/DDBJ whole genome shotgun (WGS) entry which is preliminary data.</text>
</comment>
<dbReference type="InterPro" id="IPR000100">
    <property type="entry name" value="RNase_P"/>
</dbReference>
<evidence type="ECO:0000256" key="8">
    <source>
        <dbReference type="NCBIfam" id="TIGR00188"/>
    </source>
</evidence>
<proteinExistence type="inferred from homology"/>
<keyword evidence="3 7" id="KW-0540">Nuclease</keyword>
<accession>A0A1G1WL45</accession>
<dbReference type="PANTHER" id="PTHR33992:SF1">
    <property type="entry name" value="RIBONUCLEASE P PROTEIN COMPONENT"/>
    <property type="match status" value="1"/>
</dbReference>
<evidence type="ECO:0000256" key="7">
    <source>
        <dbReference type="HAMAP-Rule" id="MF_00227"/>
    </source>
</evidence>
<dbReference type="EMBL" id="MHCX01000055">
    <property type="protein sequence ID" value="OGY28321.1"/>
    <property type="molecule type" value="Genomic_DNA"/>
</dbReference>
<evidence type="ECO:0000256" key="3">
    <source>
        <dbReference type="ARBA" id="ARBA00022722"/>
    </source>
</evidence>
<dbReference type="PROSITE" id="PS00648">
    <property type="entry name" value="RIBONUCLEASE_P"/>
    <property type="match status" value="1"/>
</dbReference>
<name>A0A1G1WL45_9BACT</name>
<dbReference type="EC" id="3.1.26.5" evidence="7 8"/>
<dbReference type="InterPro" id="IPR014721">
    <property type="entry name" value="Ribsml_uS5_D2-typ_fold_subgr"/>
</dbReference>
<dbReference type="Gene3D" id="3.30.230.10">
    <property type="match status" value="1"/>
</dbReference>
<dbReference type="Proteomes" id="UP000177821">
    <property type="component" value="Unassembled WGS sequence"/>
</dbReference>
<evidence type="ECO:0000313" key="10">
    <source>
        <dbReference type="Proteomes" id="UP000177821"/>
    </source>
</evidence>
<gene>
    <name evidence="7" type="primary">rnpA</name>
    <name evidence="9" type="ORF">A3J50_02145</name>
</gene>
<dbReference type="NCBIfam" id="TIGR00188">
    <property type="entry name" value="rnpA"/>
    <property type="match status" value="1"/>
</dbReference>
<dbReference type="GO" id="GO:0042781">
    <property type="term" value="F:3'-tRNA processing endoribonuclease activity"/>
    <property type="evidence" value="ECO:0007669"/>
    <property type="project" value="TreeGrafter"/>
</dbReference>
<evidence type="ECO:0000256" key="6">
    <source>
        <dbReference type="ARBA" id="ARBA00022884"/>
    </source>
</evidence>
<sequence length="115" mass="13532">MLPKQNRLNLAKFFPIFKKYAYAQKTPLFTLLWKTKVDYEYPRIGFVVSNKIGKAVVRNRIRRILREVVRESLGDLPPKLDLILIANFKTGQANFEQLKTMYTPTLERICSKIKQ</sequence>
<organism evidence="9 10">
    <name type="scientific">Candidatus Woykebacteria bacterium RIFCSPHIGHO2_02_FULL_43_16b</name>
    <dbReference type="NCBI Taxonomy" id="1802601"/>
    <lineage>
        <taxon>Bacteria</taxon>
        <taxon>Candidatus Woykeibacteriota</taxon>
    </lineage>
</organism>
<reference evidence="9 10" key="1">
    <citation type="journal article" date="2016" name="Nat. Commun.">
        <title>Thousands of microbial genomes shed light on interconnected biogeochemical processes in an aquifer system.</title>
        <authorList>
            <person name="Anantharaman K."/>
            <person name="Brown C.T."/>
            <person name="Hug L.A."/>
            <person name="Sharon I."/>
            <person name="Castelle C.J."/>
            <person name="Probst A.J."/>
            <person name="Thomas B.C."/>
            <person name="Singh A."/>
            <person name="Wilkins M.J."/>
            <person name="Karaoz U."/>
            <person name="Brodie E.L."/>
            <person name="Williams K.H."/>
            <person name="Hubbard S.S."/>
            <person name="Banfield J.F."/>
        </authorList>
    </citation>
    <scope>NUCLEOTIDE SEQUENCE [LARGE SCALE GENOMIC DNA]</scope>
</reference>
<comment type="similarity">
    <text evidence="7">Belongs to the RnpA family.</text>
</comment>
<evidence type="ECO:0000256" key="5">
    <source>
        <dbReference type="ARBA" id="ARBA00022801"/>
    </source>
</evidence>
<dbReference type="PANTHER" id="PTHR33992">
    <property type="entry name" value="RIBONUCLEASE P PROTEIN COMPONENT"/>
    <property type="match status" value="1"/>
</dbReference>
<dbReference type="SUPFAM" id="SSF54211">
    <property type="entry name" value="Ribosomal protein S5 domain 2-like"/>
    <property type="match status" value="1"/>
</dbReference>
<dbReference type="GO" id="GO:0030677">
    <property type="term" value="C:ribonuclease P complex"/>
    <property type="evidence" value="ECO:0007669"/>
    <property type="project" value="TreeGrafter"/>
</dbReference>
<evidence type="ECO:0000313" key="9">
    <source>
        <dbReference type="EMBL" id="OGY28321.1"/>
    </source>
</evidence>
<keyword evidence="6 7" id="KW-0694">RNA-binding</keyword>
<dbReference type="GO" id="GO:0000049">
    <property type="term" value="F:tRNA binding"/>
    <property type="evidence" value="ECO:0007669"/>
    <property type="project" value="UniProtKB-UniRule"/>
</dbReference>
<dbReference type="InterPro" id="IPR020539">
    <property type="entry name" value="RNase_P_CS"/>
</dbReference>
<protein>
    <recommendedName>
        <fullName evidence="7 8">Ribonuclease P protein component</fullName>
        <shortName evidence="7">RNase P protein</shortName>
        <shortName evidence="7">RNaseP protein</shortName>
        <ecNumber evidence="7 8">3.1.26.5</ecNumber>
    </recommendedName>
    <alternativeName>
        <fullName evidence="7">Protein C5</fullName>
    </alternativeName>
</protein>
<evidence type="ECO:0000256" key="4">
    <source>
        <dbReference type="ARBA" id="ARBA00022759"/>
    </source>
</evidence>
<comment type="function">
    <text evidence="1 7">RNaseP catalyzes the removal of the 5'-leader sequence from pre-tRNA to produce the mature 5'-terminus. It can also cleave other RNA substrates such as 4.5S RNA. The protein component plays an auxiliary but essential role in vivo by binding to the 5'-leader sequence and broadening the substrate specificity of the ribozyme.</text>
</comment>
<keyword evidence="2 7" id="KW-0819">tRNA processing</keyword>
<comment type="catalytic activity">
    <reaction evidence="7">
        <text>Endonucleolytic cleavage of RNA, removing 5'-extranucleotides from tRNA precursor.</text>
        <dbReference type="EC" id="3.1.26.5"/>
    </reaction>
</comment>